<accession>A0ABQ6K047</accession>
<gene>
    <name evidence="2" type="ORF">GCM10025869_35020</name>
</gene>
<keyword evidence="3" id="KW-1185">Reference proteome</keyword>
<dbReference type="InterPro" id="IPR005149">
    <property type="entry name" value="Tscrpt_reg_PadR_N"/>
</dbReference>
<evidence type="ECO:0000259" key="1">
    <source>
        <dbReference type="Pfam" id="PF03551"/>
    </source>
</evidence>
<dbReference type="EMBL" id="BSVA01000001">
    <property type="protein sequence ID" value="GMA92973.1"/>
    <property type="molecule type" value="Genomic_DNA"/>
</dbReference>
<dbReference type="InterPro" id="IPR036388">
    <property type="entry name" value="WH-like_DNA-bd_sf"/>
</dbReference>
<evidence type="ECO:0000313" key="2">
    <source>
        <dbReference type="EMBL" id="GMA92973.1"/>
    </source>
</evidence>
<name>A0ABQ6K047_9MICO</name>
<dbReference type="Proteomes" id="UP001157069">
    <property type="component" value="Unassembled WGS sequence"/>
</dbReference>
<dbReference type="PANTHER" id="PTHR33169">
    <property type="entry name" value="PADR-FAMILY TRANSCRIPTIONAL REGULATOR"/>
    <property type="match status" value="1"/>
</dbReference>
<dbReference type="Gene3D" id="1.10.10.10">
    <property type="entry name" value="Winged helix-like DNA-binding domain superfamily/Winged helix DNA-binding domain"/>
    <property type="match status" value="1"/>
</dbReference>
<dbReference type="PANTHER" id="PTHR33169:SF14">
    <property type="entry name" value="TRANSCRIPTIONAL REGULATOR RV3488"/>
    <property type="match status" value="1"/>
</dbReference>
<protein>
    <submittedName>
        <fullName evidence="2">PadR family transcriptional regulator</fullName>
    </submittedName>
</protein>
<dbReference type="SUPFAM" id="SSF46785">
    <property type="entry name" value="Winged helix' DNA-binding domain"/>
    <property type="match status" value="1"/>
</dbReference>
<dbReference type="Pfam" id="PF03551">
    <property type="entry name" value="PadR"/>
    <property type="match status" value="1"/>
</dbReference>
<feature type="domain" description="Transcription regulator PadR N-terminal" evidence="1">
    <location>
        <begin position="20"/>
        <end position="91"/>
    </location>
</feature>
<proteinExistence type="predicted"/>
<comment type="caution">
    <text evidence="2">The sequence shown here is derived from an EMBL/GenBank/DDBJ whole genome shotgun (WGS) entry which is preliminary data.</text>
</comment>
<evidence type="ECO:0000313" key="3">
    <source>
        <dbReference type="Proteomes" id="UP001157069"/>
    </source>
</evidence>
<organism evidence="2 3">
    <name type="scientific">Homoserinibacter gongjuensis</name>
    <dbReference type="NCBI Taxonomy" id="1162968"/>
    <lineage>
        <taxon>Bacteria</taxon>
        <taxon>Bacillati</taxon>
        <taxon>Actinomycetota</taxon>
        <taxon>Actinomycetes</taxon>
        <taxon>Micrococcales</taxon>
        <taxon>Microbacteriaceae</taxon>
        <taxon>Homoserinibacter</taxon>
    </lineage>
</organism>
<dbReference type="InterPro" id="IPR052509">
    <property type="entry name" value="Metal_resp_DNA-bind_regulator"/>
</dbReference>
<dbReference type="InterPro" id="IPR036390">
    <property type="entry name" value="WH_DNA-bd_sf"/>
</dbReference>
<reference evidence="3" key="1">
    <citation type="journal article" date="2019" name="Int. J. Syst. Evol. Microbiol.">
        <title>The Global Catalogue of Microorganisms (GCM) 10K type strain sequencing project: providing services to taxonomists for standard genome sequencing and annotation.</title>
        <authorList>
            <consortium name="The Broad Institute Genomics Platform"/>
            <consortium name="The Broad Institute Genome Sequencing Center for Infectious Disease"/>
            <person name="Wu L."/>
            <person name="Ma J."/>
        </authorList>
    </citation>
    <scope>NUCLEOTIDE SEQUENCE [LARGE SCALE GENOMIC DNA]</scope>
    <source>
        <strain evidence="3">NBRC 108755</strain>
    </source>
</reference>
<sequence length="114" mass="12840">MTAASDQATQLRRGVVEACILGLLAREPMYGWQLADRLITDGAIIASIGTLYPVLARLRERGEVTSYEVPSESGPPRRYYELTDAGRRTLQIFRGEWILFTTSVERYITPEETS</sequence>
<dbReference type="RefSeq" id="WP_284301720.1">
    <property type="nucleotide sequence ID" value="NZ_BSVA01000001.1"/>
</dbReference>